<proteinExistence type="predicted"/>
<dbReference type="Proteomes" id="UP000831113">
    <property type="component" value="Chromosome"/>
</dbReference>
<dbReference type="EMBL" id="CP094669">
    <property type="protein sequence ID" value="UOG75615.1"/>
    <property type="molecule type" value="Genomic_DNA"/>
</dbReference>
<reference evidence="2 3" key="1">
    <citation type="submission" date="2022-03" db="EMBL/GenBank/DDBJ databases">
        <title>Hymenobactersp. isolated from the air.</title>
        <authorList>
            <person name="Won M."/>
            <person name="Kwon S.-W."/>
        </authorList>
    </citation>
    <scope>NUCLEOTIDE SEQUENCE [LARGE SCALE GENOMIC DNA]</scope>
    <source>
        <strain evidence="2 3">KACC 21982</strain>
    </source>
</reference>
<sequence>MKFSTLKNYTSACQAHYERYFAAYGRKIVWREGPIEKLHPYFYVLEFGPSARQNCWTYCTVGMSLDNPEESAIELFLLSPYQTNSVAELLILCASFHRNSATLDLDHTVNIGQPWLPGSICDHAFISLPYLHGENLELLNFSGHTTHCYWLIPITKAEREYKISHGGEALEQLFEDKALDYLNPVRRSLL</sequence>
<organism evidence="2 3">
    <name type="scientific">Hymenobacter tibetensis</name>
    <dbReference type="NCBI Taxonomy" id="497967"/>
    <lineage>
        <taxon>Bacteria</taxon>
        <taxon>Pseudomonadati</taxon>
        <taxon>Bacteroidota</taxon>
        <taxon>Cytophagia</taxon>
        <taxon>Cytophagales</taxon>
        <taxon>Hymenobacteraceae</taxon>
        <taxon>Hymenobacter</taxon>
    </lineage>
</organism>
<keyword evidence="3" id="KW-1185">Reference proteome</keyword>
<feature type="domain" description="Suppressor of fused-like" evidence="1">
    <location>
        <begin position="44"/>
        <end position="186"/>
    </location>
</feature>
<protein>
    <submittedName>
        <fullName evidence="2">Suppressor of fused domain protein</fullName>
    </submittedName>
</protein>
<accession>A0ABY4D289</accession>
<gene>
    <name evidence="2" type="ORF">MTX78_03245</name>
</gene>
<dbReference type="RefSeq" id="WP_243799865.1">
    <property type="nucleotide sequence ID" value="NZ_CP094669.1"/>
</dbReference>
<dbReference type="Pfam" id="PF05076">
    <property type="entry name" value="SUFU"/>
    <property type="match status" value="1"/>
</dbReference>
<name>A0ABY4D289_9BACT</name>
<dbReference type="InterPro" id="IPR020941">
    <property type="entry name" value="SUFU-like_domain"/>
</dbReference>
<evidence type="ECO:0000313" key="2">
    <source>
        <dbReference type="EMBL" id="UOG75615.1"/>
    </source>
</evidence>
<evidence type="ECO:0000313" key="3">
    <source>
        <dbReference type="Proteomes" id="UP000831113"/>
    </source>
</evidence>
<evidence type="ECO:0000259" key="1">
    <source>
        <dbReference type="Pfam" id="PF05076"/>
    </source>
</evidence>